<evidence type="ECO:0000256" key="8">
    <source>
        <dbReference type="SAM" id="Phobius"/>
    </source>
</evidence>
<evidence type="ECO:0000256" key="5">
    <source>
        <dbReference type="ARBA" id="ARBA00022801"/>
    </source>
</evidence>
<gene>
    <name evidence="9" type="ORF">NVS47_10155</name>
</gene>
<keyword evidence="1" id="KW-1003">Cell membrane</keyword>
<keyword evidence="4 8" id="KW-0812">Transmembrane</keyword>
<comment type="caution">
    <text evidence="9">The sequence shown here is derived from an EMBL/GenBank/DDBJ whole genome shotgun (WGS) entry which is preliminary data.</text>
</comment>
<evidence type="ECO:0000256" key="2">
    <source>
        <dbReference type="ARBA" id="ARBA00022654"/>
    </source>
</evidence>
<dbReference type="InterPro" id="IPR006741">
    <property type="entry name" value="AgrB"/>
</dbReference>
<dbReference type="RefSeq" id="WP_257913343.1">
    <property type="nucleotide sequence ID" value="NZ_JANPWE010000004.1"/>
</dbReference>
<dbReference type="EMBL" id="JANPWE010000004">
    <property type="protein sequence ID" value="MCR6545868.1"/>
    <property type="molecule type" value="Genomic_DNA"/>
</dbReference>
<feature type="transmembrane region" description="Helical" evidence="8">
    <location>
        <begin position="145"/>
        <end position="162"/>
    </location>
</feature>
<evidence type="ECO:0000256" key="1">
    <source>
        <dbReference type="ARBA" id="ARBA00022475"/>
    </source>
</evidence>
<dbReference type="Pfam" id="PF04647">
    <property type="entry name" value="AgrB"/>
    <property type="match status" value="1"/>
</dbReference>
<organism evidence="9 10">
    <name type="scientific">Dehalobacterium formicoaceticum</name>
    <dbReference type="NCBI Taxonomy" id="51515"/>
    <lineage>
        <taxon>Bacteria</taxon>
        <taxon>Bacillati</taxon>
        <taxon>Bacillota</taxon>
        <taxon>Clostridia</taxon>
        <taxon>Eubacteriales</taxon>
        <taxon>Peptococcaceae</taxon>
        <taxon>Dehalobacterium</taxon>
    </lineage>
</organism>
<keyword evidence="10" id="KW-1185">Reference proteome</keyword>
<proteinExistence type="predicted"/>
<protein>
    <submittedName>
        <fullName evidence="9">Accessory gene regulator B family protein</fullName>
    </submittedName>
</protein>
<keyword evidence="3" id="KW-0645">Protease</keyword>
<keyword evidence="6 8" id="KW-1133">Transmembrane helix</keyword>
<feature type="transmembrane region" description="Helical" evidence="8">
    <location>
        <begin position="34"/>
        <end position="67"/>
    </location>
</feature>
<evidence type="ECO:0000256" key="6">
    <source>
        <dbReference type="ARBA" id="ARBA00022989"/>
    </source>
</evidence>
<evidence type="ECO:0000313" key="10">
    <source>
        <dbReference type="Proteomes" id="UP001524944"/>
    </source>
</evidence>
<evidence type="ECO:0000256" key="7">
    <source>
        <dbReference type="ARBA" id="ARBA00023136"/>
    </source>
</evidence>
<keyword evidence="7 8" id="KW-0472">Membrane</keyword>
<accession>A0ABT1Y4Q7</accession>
<keyword evidence="5" id="KW-0378">Hydrolase</keyword>
<evidence type="ECO:0000256" key="3">
    <source>
        <dbReference type="ARBA" id="ARBA00022670"/>
    </source>
</evidence>
<reference evidence="9 10" key="1">
    <citation type="submission" date="2022-08" db="EMBL/GenBank/DDBJ databases">
        <title>Proteogenomics of the novel Dehalobacterium formicoaceticum strain EZ94 highlights a key role of methyltransferases during anaerobic dichloromethane degradation.</title>
        <authorList>
            <person name="Wasmund K."/>
        </authorList>
    </citation>
    <scope>NUCLEOTIDE SEQUENCE [LARGE SCALE GENOMIC DNA]</scope>
    <source>
        <strain evidence="9 10">EZ94</strain>
    </source>
</reference>
<sequence length="188" mass="21071">MSANFLDKVIDQFVEGNIINRDDKELYLYGLKQGLIMLANIITMIMIGLIFGMVWQSIVFMVAYLPLRSYAGGYHAKTQIQCYLFSIVLIIAVLFAIKFISWTSLVCFSLAVVAGIIIFILAPLEDSNKPLDDIERAVYKKRTRIILGAEFCMLLVMLILDANQISNCISVSFSAMGSMHLLGKINMP</sequence>
<evidence type="ECO:0000313" key="9">
    <source>
        <dbReference type="EMBL" id="MCR6545868.1"/>
    </source>
</evidence>
<evidence type="ECO:0000256" key="4">
    <source>
        <dbReference type="ARBA" id="ARBA00022692"/>
    </source>
</evidence>
<dbReference type="SMART" id="SM00793">
    <property type="entry name" value="AgrB"/>
    <property type="match status" value="1"/>
</dbReference>
<feature type="transmembrane region" description="Helical" evidence="8">
    <location>
        <begin position="79"/>
        <end position="97"/>
    </location>
</feature>
<dbReference type="Proteomes" id="UP001524944">
    <property type="component" value="Unassembled WGS sequence"/>
</dbReference>
<feature type="transmembrane region" description="Helical" evidence="8">
    <location>
        <begin position="103"/>
        <end position="124"/>
    </location>
</feature>
<keyword evidence="2" id="KW-0673">Quorum sensing</keyword>
<name>A0ABT1Y4Q7_9FIRM</name>